<dbReference type="InterPro" id="IPR045854">
    <property type="entry name" value="NO2/SO3_Rdtase_4Fe4S_sf"/>
</dbReference>
<evidence type="ECO:0000256" key="3">
    <source>
        <dbReference type="ARBA" id="ARBA00023004"/>
    </source>
</evidence>
<evidence type="ECO:0000313" key="5">
    <source>
        <dbReference type="EMBL" id="GGO76427.1"/>
    </source>
</evidence>
<dbReference type="Gene3D" id="3.30.413.10">
    <property type="entry name" value="Sulfite Reductase Hemoprotein, domain 1"/>
    <property type="match status" value="1"/>
</dbReference>
<evidence type="ECO:0000256" key="2">
    <source>
        <dbReference type="ARBA" id="ARBA00022723"/>
    </source>
</evidence>
<evidence type="ECO:0000313" key="6">
    <source>
        <dbReference type="Proteomes" id="UP000599578"/>
    </source>
</evidence>
<dbReference type="Proteomes" id="UP000599578">
    <property type="component" value="Unassembled WGS sequence"/>
</dbReference>
<keyword evidence="6" id="KW-1185">Reference proteome</keyword>
<comment type="caution">
    <text evidence="5">The sequence shown here is derived from an EMBL/GenBank/DDBJ whole genome shotgun (WGS) entry which is preliminary data.</text>
</comment>
<evidence type="ECO:0000256" key="4">
    <source>
        <dbReference type="ARBA" id="ARBA00023014"/>
    </source>
</evidence>
<keyword evidence="1" id="KW-0004">4Fe-4S</keyword>
<dbReference type="AlphaFoldDB" id="A0A918DPH7"/>
<name>A0A918DPH7_9GAMM</name>
<keyword evidence="2" id="KW-0479">Metal-binding</keyword>
<keyword evidence="4" id="KW-0411">Iron-sulfur</keyword>
<dbReference type="GO" id="GO:0051539">
    <property type="term" value="F:4 iron, 4 sulfur cluster binding"/>
    <property type="evidence" value="ECO:0007669"/>
    <property type="project" value="UniProtKB-KW"/>
</dbReference>
<accession>A0A918DPH7</accession>
<keyword evidence="3" id="KW-0408">Iron</keyword>
<sequence>MSTRKCEEYFQIAIGWARGKASALGKAIGPSVRAEEVPDVIERSMAIYLHYREVEEAFIDTLGRICLAPFKEGAYDRGWSLGRQEHERPDQDRRW</sequence>
<reference evidence="5 6" key="1">
    <citation type="journal article" date="2014" name="Int. J. Syst. Evol. Microbiol.">
        <title>Complete genome sequence of Corynebacterium casei LMG S-19264T (=DSM 44701T), isolated from a smear-ripened cheese.</title>
        <authorList>
            <consortium name="US DOE Joint Genome Institute (JGI-PGF)"/>
            <person name="Walter F."/>
            <person name="Albersmeier A."/>
            <person name="Kalinowski J."/>
            <person name="Ruckert C."/>
        </authorList>
    </citation>
    <scope>NUCLEOTIDE SEQUENCE [LARGE SCALE GENOMIC DNA]</scope>
    <source>
        <strain evidence="5 6">CGMCC 1.7286</strain>
    </source>
</reference>
<dbReference type="GO" id="GO:0046872">
    <property type="term" value="F:metal ion binding"/>
    <property type="evidence" value="ECO:0007669"/>
    <property type="project" value="UniProtKB-KW"/>
</dbReference>
<gene>
    <name evidence="5" type="ORF">GCM10011348_03610</name>
</gene>
<dbReference type="RefSeq" id="WP_188857657.1">
    <property type="nucleotide sequence ID" value="NZ_BMLT01000001.1"/>
</dbReference>
<dbReference type="SUPFAM" id="SSF56014">
    <property type="entry name" value="Nitrite and sulphite reductase 4Fe-4S domain-like"/>
    <property type="match status" value="1"/>
</dbReference>
<proteinExistence type="predicted"/>
<organism evidence="5 6">
    <name type="scientific">Marinobacterium nitratireducens</name>
    <dbReference type="NCBI Taxonomy" id="518897"/>
    <lineage>
        <taxon>Bacteria</taxon>
        <taxon>Pseudomonadati</taxon>
        <taxon>Pseudomonadota</taxon>
        <taxon>Gammaproteobacteria</taxon>
        <taxon>Oceanospirillales</taxon>
        <taxon>Oceanospirillaceae</taxon>
        <taxon>Marinobacterium</taxon>
    </lineage>
</organism>
<protein>
    <submittedName>
        <fullName evidence="5">Uncharacterized protein</fullName>
    </submittedName>
</protein>
<evidence type="ECO:0000256" key="1">
    <source>
        <dbReference type="ARBA" id="ARBA00022485"/>
    </source>
</evidence>
<dbReference type="EMBL" id="BMLT01000001">
    <property type="protein sequence ID" value="GGO76427.1"/>
    <property type="molecule type" value="Genomic_DNA"/>
</dbReference>